<organism evidence="4 5">
    <name type="scientific">Eruca vesicaria subsp. sativa</name>
    <name type="common">Garden rocket</name>
    <name type="synonym">Eruca sativa</name>
    <dbReference type="NCBI Taxonomy" id="29727"/>
    <lineage>
        <taxon>Eukaryota</taxon>
        <taxon>Viridiplantae</taxon>
        <taxon>Streptophyta</taxon>
        <taxon>Embryophyta</taxon>
        <taxon>Tracheophyta</taxon>
        <taxon>Spermatophyta</taxon>
        <taxon>Magnoliopsida</taxon>
        <taxon>eudicotyledons</taxon>
        <taxon>Gunneridae</taxon>
        <taxon>Pentapetalae</taxon>
        <taxon>rosids</taxon>
        <taxon>malvids</taxon>
        <taxon>Brassicales</taxon>
        <taxon>Brassicaceae</taxon>
        <taxon>Brassiceae</taxon>
        <taxon>Eruca</taxon>
    </lineage>
</organism>
<dbReference type="Pfam" id="PF13041">
    <property type="entry name" value="PPR_2"/>
    <property type="match status" value="1"/>
</dbReference>
<name>A0ABC8L802_ERUVS</name>
<dbReference type="InterPro" id="IPR002885">
    <property type="entry name" value="PPR_rpt"/>
</dbReference>
<dbReference type="NCBIfam" id="TIGR00756">
    <property type="entry name" value="PPR"/>
    <property type="match status" value="1"/>
</dbReference>
<sequence length="73" mass="8105">MESYGCVRNIVTYTTLIHGVCKSKRVDDGKPNVAQEVFNQMGSHNALPDIRTYNVLLDGLCYNGKPFLQGNEA</sequence>
<dbReference type="Proteomes" id="UP001642260">
    <property type="component" value="Unassembled WGS sequence"/>
</dbReference>
<evidence type="ECO:0000256" key="3">
    <source>
        <dbReference type="PROSITE-ProRule" id="PRU00708"/>
    </source>
</evidence>
<evidence type="ECO:0000313" key="4">
    <source>
        <dbReference type="EMBL" id="CAH8374330.1"/>
    </source>
</evidence>
<evidence type="ECO:0000313" key="5">
    <source>
        <dbReference type="Proteomes" id="UP001642260"/>
    </source>
</evidence>
<keyword evidence="2" id="KW-0677">Repeat</keyword>
<feature type="repeat" description="PPR" evidence="3">
    <location>
        <begin position="9"/>
        <end position="48"/>
    </location>
</feature>
<dbReference type="PROSITE" id="PS51375">
    <property type="entry name" value="PPR"/>
    <property type="match status" value="1"/>
</dbReference>
<accession>A0ABC8L802</accession>
<evidence type="ECO:0000256" key="1">
    <source>
        <dbReference type="ARBA" id="ARBA00007626"/>
    </source>
</evidence>
<dbReference type="PANTHER" id="PTHR47941">
    <property type="entry name" value="PENTATRICOPEPTIDE REPEAT-CONTAINING PROTEIN 3, MITOCHONDRIAL"/>
    <property type="match status" value="1"/>
</dbReference>
<comment type="caution">
    <text evidence="4">The sequence shown here is derived from an EMBL/GenBank/DDBJ whole genome shotgun (WGS) entry which is preliminary data.</text>
</comment>
<dbReference type="InterPro" id="IPR011990">
    <property type="entry name" value="TPR-like_helical_dom_sf"/>
</dbReference>
<dbReference type="AlphaFoldDB" id="A0ABC8L802"/>
<dbReference type="EMBL" id="CAKOAT010449598">
    <property type="protein sequence ID" value="CAH8374330.1"/>
    <property type="molecule type" value="Genomic_DNA"/>
</dbReference>
<gene>
    <name evidence="4" type="ORF">ERUC_LOCUS31990</name>
</gene>
<dbReference type="Gene3D" id="1.25.40.10">
    <property type="entry name" value="Tetratricopeptide repeat domain"/>
    <property type="match status" value="1"/>
</dbReference>
<protein>
    <recommendedName>
        <fullName evidence="6">Pentatricopeptide repeat-containing protein</fullName>
    </recommendedName>
</protein>
<proteinExistence type="inferred from homology"/>
<reference evidence="4 5" key="1">
    <citation type="submission" date="2022-03" db="EMBL/GenBank/DDBJ databases">
        <authorList>
            <person name="Macdonald S."/>
            <person name="Ahmed S."/>
            <person name="Newling K."/>
        </authorList>
    </citation>
    <scope>NUCLEOTIDE SEQUENCE [LARGE SCALE GENOMIC DNA]</scope>
</reference>
<keyword evidence="5" id="KW-1185">Reference proteome</keyword>
<evidence type="ECO:0008006" key="6">
    <source>
        <dbReference type="Google" id="ProtNLM"/>
    </source>
</evidence>
<evidence type="ECO:0000256" key="2">
    <source>
        <dbReference type="ARBA" id="ARBA00022737"/>
    </source>
</evidence>
<comment type="similarity">
    <text evidence="1">Belongs to the PPR family. P subfamily.</text>
</comment>